<feature type="region of interest" description="Disordered" evidence="2">
    <location>
        <begin position="174"/>
        <end position="212"/>
    </location>
</feature>
<protein>
    <submittedName>
        <fullName evidence="3">Uncharacterized protein</fullName>
    </submittedName>
</protein>
<feature type="coiled-coil region" evidence="1">
    <location>
        <begin position="4"/>
        <end position="31"/>
    </location>
</feature>
<dbReference type="EMBL" id="CP038797">
    <property type="protein sequence ID" value="QIV79506.1"/>
    <property type="molecule type" value="Genomic_DNA"/>
</dbReference>
<evidence type="ECO:0000313" key="4">
    <source>
        <dbReference type="Proteomes" id="UP000501849"/>
    </source>
</evidence>
<keyword evidence="4" id="KW-1185">Reference proteome</keyword>
<dbReference type="Proteomes" id="UP000501849">
    <property type="component" value="Plasmid unnamed1"/>
</dbReference>
<sequence>MDRVNELERRRDQLAEQIHTLNAERAQLADAIDDEHEHLYETITATKPRIIASNKNERVKVGYSVRGGRPAVSVDWYGAIGAASWDGRAEFDERTAHALADALSGPSPEQWQVKRVTVPDSRYEFVYSRQEPAKPGPIVLYVIDRDDRQDLKSNTLKLNATAVRGLSRALRDAANSLARARPAPPAGQPDGEQAKGCLSAPGPRRDAGQFRE</sequence>
<keyword evidence="3" id="KW-0614">Plasmid</keyword>
<accession>A0A6H0RX72</accession>
<dbReference type="RefSeq" id="WP_168140298.1">
    <property type="nucleotide sequence ID" value="NZ_CP038797.1"/>
</dbReference>
<name>A0A6H0RX72_9MYCO</name>
<evidence type="ECO:0000256" key="2">
    <source>
        <dbReference type="SAM" id="MobiDB-lite"/>
    </source>
</evidence>
<keyword evidence="1" id="KW-0175">Coiled coil</keyword>
<organism evidence="3 4">
    <name type="scientific">Mycolicibacterium frederiksbergense</name>
    <dbReference type="NCBI Taxonomy" id="117567"/>
    <lineage>
        <taxon>Bacteria</taxon>
        <taxon>Bacillati</taxon>
        <taxon>Actinomycetota</taxon>
        <taxon>Actinomycetes</taxon>
        <taxon>Mycobacteriales</taxon>
        <taxon>Mycobacteriaceae</taxon>
        <taxon>Mycolicibacterium</taxon>
    </lineage>
</organism>
<evidence type="ECO:0000313" key="3">
    <source>
        <dbReference type="EMBL" id="QIV79506.1"/>
    </source>
</evidence>
<dbReference type="KEGG" id="mfre:EXE63_00180"/>
<evidence type="ECO:0000256" key="1">
    <source>
        <dbReference type="SAM" id="Coils"/>
    </source>
</evidence>
<geneLocation type="plasmid" evidence="3 4">
    <name>unnamed1</name>
</geneLocation>
<proteinExistence type="predicted"/>
<dbReference type="AlphaFoldDB" id="A0A6H0RX72"/>
<feature type="compositionally biased region" description="Basic and acidic residues" evidence="2">
    <location>
        <begin position="203"/>
        <end position="212"/>
    </location>
</feature>
<reference evidence="3 4" key="1">
    <citation type="submission" date="2019-04" db="EMBL/GenBank/DDBJ databases">
        <title>Draft, Whole-Genome Sequence of the Anthracene-degrading Mycobacterium frederiksbergense LB501T, Isolated from a Polycyclic Aromatic Hydrocarbon (PAH)-Contaminated Soil.</title>
        <authorList>
            <person name="Augelletti F."/>
        </authorList>
    </citation>
    <scope>NUCLEOTIDE SEQUENCE [LARGE SCALE GENOMIC DNA]</scope>
    <source>
        <strain evidence="3 4">LB 501T</strain>
        <plasmid evidence="3 4">unnamed1</plasmid>
    </source>
</reference>
<gene>
    <name evidence="3" type="ORF">EXE63_00180</name>
</gene>